<organism evidence="2 6">
    <name type="scientific">Didymodactylos carnosus</name>
    <dbReference type="NCBI Taxonomy" id="1234261"/>
    <lineage>
        <taxon>Eukaryota</taxon>
        <taxon>Metazoa</taxon>
        <taxon>Spiralia</taxon>
        <taxon>Gnathifera</taxon>
        <taxon>Rotifera</taxon>
        <taxon>Eurotatoria</taxon>
        <taxon>Bdelloidea</taxon>
        <taxon>Philodinida</taxon>
        <taxon>Philodinidae</taxon>
        <taxon>Didymodactylos</taxon>
    </lineage>
</organism>
<evidence type="ECO:0000313" key="4">
    <source>
        <dbReference type="EMBL" id="CAF4302267.1"/>
    </source>
</evidence>
<feature type="region of interest" description="Disordered" evidence="1">
    <location>
        <begin position="28"/>
        <end position="48"/>
    </location>
</feature>
<sequence length="76" mass="8292">ISFLPEILIMDALKAGAHKAQEVIHDKKAEDALKKANDPNEKPSTRMDAAHCAAKHEAKAQEHACKADCKAADHKH</sequence>
<evidence type="ECO:0000256" key="1">
    <source>
        <dbReference type="SAM" id="MobiDB-lite"/>
    </source>
</evidence>
<dbReference type="Proteomes" id="UP000681722">
    <property type="component" value="Unassembled WGS sequence"/>
</dbReference>
<feature type="non-terminal residue" evidence="2">
    <location>
        <position position="1"/>
    </location>
</feature>
<dbReference type="Proteomes" id="UP000682733">
    <property type="component" value="Unassembled WGS sequence"/>
</dbReference>
<dbReference type="EMBL" id="CAJNOQ010021561">
    <property type="protein sequence ID" value="CAF1488136.1"/>
    <property type="molecule type" value="Genomic_DNA"/>
</dbReference>
<keyword evidence="6" id="KW-1185">Reference proteome</keyword>
<dbReference type="Proteomes" id="UP000663829">
    <property type="component" value="Unassembled WGS sequence"/>
</dbReference>
<name>A0A815SHC6_9BILA</name>
<comment type="caution">
    <text evidence="2">The sequence shown here is derived from an EMBL/GenBank/DDBJ whole genome shotgun (WGS) entry which is preliminary data.</text>
</comment>
<reference evidence="2" key="1">
    <citation type="submission" date="2021-02" db="EMBL/GenBank/DDBJ databases">
        <authorList>
            <person name="Nowell W R."/>
        </authorList>
    </citation>
    <scope>NUCLEOTIDE SEQUENCE</scope>
</reference>
<evidence type="ECO:0000313" key="5">
    <source>
        <dbReference type="EMBL" id="CAF4351757.1"/>
    </source>
</evidence>
<dbReference type="EMBL" id="CAJOBA010057680">
    <property type="protein sequence ID" value="CAF4302267.1"/>
    <property type="molecule type" value="Genomic_DNA"/>
</dbReference>
<evidence type="ECO:0000313" key="3">
    <source>
        <dbReference type="EMBL" id="CAF1514833.1"/>
    </source>
</evidence>
<protein>
    <submittedName>
        <fullName evidence="2">Uncharacterized protein</fullName>
    </submittedName>
</protein>
<accession>A0A815SHC6</accession>
<evidence type="ECO:0000313" key="2">
    <source>
        <dbReference type="EMBL" id="CAF1488136.1"/>
    </source>
</evidence>
<dbReference type="Proteomes" id="UP000677228">
    <property type="component" value="Unassembled WGS sequence"/>
</dbReference>
<dbReference type="OrthoDB" id="10046431at2759"/>
<evidence type="ECO:0000313" key="6">
    <source>
        <dbReference type="Proteomes" id="UP000663829"/>
    </source>
</evidence>
<gene>
    <name evidence="2" type="ORF">GPM918_LOCUS36129</name>
    <name evidence="3" type="ORF">OVA965_LOCUS37533</name>
    <name evidence="5" type="ORF">SRO942_LOCUS36856</name>
    <name evidence="4" type="ORF">TMI583_LOCUS38619</name>
</gene>
<dbReference type="AlphaFoldDB" id="A0A815SHC6"/>
<dbReference type="EMBL" id="CAJOBC010087049">
    <property type="protein sequence ID" value="CAF4351757.1"/>
    <property type="molecule type" value="Genomic_DNA"/>
</dbReference>
<proteinExistence type="predicted"/>
<dbReference type="EMBL" id="CAJNOK010035589">
    <property type="protein sequence ID" value="CAF1514833.1"/>
    <property type="molecule type" value="Genomic_DNA"/>
</dbReference>